<protein>
    <submittedName>
        <fullName evidence="1">DUF4259 domain-containing protein</fullName>
    </submittedName>
</protein>
<keyword evidence="2" id="KW-1185">Reference proteome</keyword>
<reference evidence="1 2" key="1">
    <citation type="submission" date="2021-01" db="EMBL/GenBank/DDBJ databases">
        <title>Brevundimonas vitis sp. nov., an bacterium isolated from grape (Vitis vinifera).</title>
        <authorList>
            <person name="Jiang L."/>
            <person name="Lee J."/>
        </authorList>
    </citation>
    <scope>NUCLEOTIDE SEQUENCE [LARGE SCALE GENOMIC DNA]</scope>
    <source>
        <strain evidence="1 2">GRTSA-9</strain>
    </source>
</reference>
<dbReference type="Pfam" id="PF14078">
    <property type="entry name" value="DUF4259"/>
    <property type="match status" value="1"/>
</dbReference>
<dbReference type="InterPro" id="IPR025355">
    <property type="entry name" value="DUF4259"/>
</dbReference>
<proteinExistence type="predicted"/>
<dbReference type="Proteomes" id="UP000595448">
    <property type="component" value="Chromosome"/>
</dbReference>
<gene>
    <name evidence="1" type="ORF">JIP62_00730</name>
</gene>
<organism evidence="1 2">
    <name type="scientific">Brevundimonas vitisensis</name>
    <dbReference type="NCBI Taxonomy" id="2800818"/>
    <lineage>
        <taxon>Bacteria</taxon>
        <taxon>Pseudomonadati</taxon>
        <taxon>Pseudomonadota</taxon>
        <taxon>Alphaproteobacteria</taxon>
        <taxon>Caulobacterales</taxon>
        <taxon>Caulobacteraceae</taxon>
        <taxon>Brevundimonas</taxon>
    </lineage>
</organism>
<sequence length="129" mass="14102">MGTWGLAAFENDDAGDFLYEIEEAGSWVPAVQAMQKVILTFGYLEAPESQRGLAAATLVAAARSRSEVTVSEDAAALLDMLPPPPPLSAWLAKRTIGRVLNRSELQELWAEGSELEDWRTETRKALKAL</sequence>
<evidence type="ECO:0000313" key="1">
    <source>
        <dbReference type="EMBL" id="QQQ18711.1"/>
    </source>
</evidence>
<evidence type="ECO:0000313" key="2">
    <source>
        <dbReference type="Proteomes" id="UP000595448"/>
    </source>
</evidence>
<dbReference type="RefSeq" id="WP_201103068.1">
    <property type="nucleotide sequence ID" value="NZ_CP067977.1"/>
</dbReference>
<accession>A0ABX7BN86</accession>
<dbReference type="EMBL" id="CP067977">
    <property type="protein sequence ID" value="QQQ18711.1"/>
    <property type="molecule type" value="Genomic_DNA"/>
</dbReference>
<name>A0ABX7BN86_9CAUL</name>